<comment type="caution">
    <text evidence="1">The sequence shown here is derived from an EMBL/GenBank/DDBJ whole genome shotgun (WGS) entry which is preliminary data.</text>
</comment>
<sequence length="579" mass="65829">MDSQDPLEEVELGDGVVSNTVQINKELDATSKAKLIAVLKENKDCFAWSYKELTDSMDDHIEHLKTAFSKMKHYQLKLNLAKYAFGVMAGNFLGYLVHSKGKTKVFSSLLKLKDREDFEWTKEHDNAFKAIKEYLLNPPVLVPPKKGKPVKLYLAANYDSIGTDVMKYMLSQPILSGRIGKWIVSLIEFSLEYVPQKSVKGHALANFLADHPNGVETSEIADVDTVTIKPWKMWFDGSKTCQMAGIGMVLESPEGLKTKFGFQINEGECTNNQAEYEALITRLEILLTLQVDIVEVFGDSQLVINQVNGEFGCHSPGLKPYHQYVKILAKQFHMITFIYVPRFFNGEADAVAQRASGFKFITDESREFCQLSLRKSLPMLKDRNIEFEVCAVTTSSSQVDWRQPLIDYLTKPDAKIDRATRLKSFNYIIYNGDLFKRGANGLLLKCLSKLDAFKVTTEVHEGCQACQKTGPLKRLPVTELQYIVRGWVMDMIGMIYPPSRSRDKFILVATDYFTKWVEAQAFESVTLEQDIEFINGIIYRFGSPETITAESTNKIIKRGIQRMVDRNPEEWPNMLLNVL</sequence>
<accession>A0ACB7Z5Q6</accession>
<dbReference type="EMBL" id="CM037154">
    <property type="protein sequence ID" value="KAH7861119.1"/>
    <property type="molecule type" value="Genomic_DNA"/>
</dbReference>
<gene>
    <name evidence="1" type="ORF">Vadar_021859</name>
</gene>
<evidence type="ECO:0000313" key="2">
    <source>
        <dbReference type="Proteomes" id="UP000828048"/>
    </source>
</evidence>
<evidence type="ECO:0000313" key="1">
    <source>
        <dbReference type="EMBL" id="KAH7861119.1"/>
    </source>
</evidence>
<keyword evidence="2" id="KW-1185">Reference proteome</keyword>
<name>A0ACB7Z5Q6_9ERIC</name>
<protein>
    <submittedName>
        <fullName evidence="1">Uncharacterized protein</fullName>
    </submittedName>
</protein>
<organism evidence="1 2">
    <name type="scientific">Vaccinium darrowii</name>
    <dbReference type="NCBI Taxonomy" id="229202"/>
    <lineage>
        <taxon>Eukaryota</taxon>
        <taxon>Viridiplantae</taxon>
        <taxon>Streptophyta</taxon>
        <taxon>Embryophyta</taxon>
        <taxon>Tracheophyta</taxon>
        <taxon>Spermatophyta</taxon>
        <taxon>Magnoliopsida</taxon>
        <taxon>eudicotyledons</taxon>
        <taxon>Gunneridae</taxon>
        <taxon>Pentapetalae</taxon>
        <taxon>asterids</taxon>
        <taxon>Ericales</taxon>
        <taxon>Ericaceae</taxon>
        <taxon>Vaccinioideae</taxon>
        <taxon>Vaccinieae</taxon>
        <taxon>Vaccinium</taxon>
    </lineage>
</organism>
<reference evidence="1 2" key="1">
    <citation type="journal article" date="2021" name="Hortic Res">
        <title>High-quality reference genome and annotation aids understanding of berry development for evergreen blueberry (Vaccinium darrowii).</title>
        <authorList>
            <person name="Yu J."/>
            <person name="Hulse-Kemp A.M."/>
            <person name="Babiker E."/>
            <person name="Staton M."/>
        </authorList>
    </citation>
    <scope>NUCLEOTIDE SEQUENCE [LARGE SCALE GENOMIC DNA]</scope>
    <source>
        <strain evidence="2">cv. NJ 8807/NJ 8810</strain>
        <tissue evidence="1">Young leaf</tissue>
    </source>
</reference>
<proteinExistence type="predicted"/>
<dbReference type="Proteomes" id="UP000828048">
    <property type="component" value="Chromosome 4"/>
</dbReference>